<dbReference type="EMBL" id="BQKA01000005">
    <property type="protein sequence ID" value="GJM49215.1"/>
    <property type="molecule type" value="Genomic_DNA"/>
</dbReference>
<dbReference type="AlphaFoldDB" id="A0AAV5ASI8"/>
<dbReference type="Proteomes" id="UP001207736">
    <property type="component" value="Unassembled WGS sequence"/>
</dbReference>
<comment type="caution">
    <text evidence="1">The sequence shown here is derived from an EMBL/GenBank/DDBJ whole genome shotgun (WGS) entry which is preliminary data.</text>
</comment>
<reference evidence="1" key="1">
    <citation type="submission" date="2021-11" db="EMBL/GenBank/DDBJ databases">
        <title>Draft genome sequence of Capnocytophaga sp. strain KC07075 isolated from cat oral cavity.</title>
        <authorList>
            <person name="Suzuki M."/>
            <person name="Imaoka K."/>
            <person name="Kimura M."/>
            <person name="Morikawa S."/>
            <person name="Maeda K."/>
        </authorList>
    </citation>
    <scope>NUCLEOTIDE SEQUENCE</scope>
    <source>
        <strain evidence="1">KC07075</strain>
    </source>
</reference>
<sequence length="51" mass="5640">MKKIILHICSLTLIVGNLVSCSKEYPSNAINIQEYEGKNNNQGNNPNNPNP</sequence>
<organism evidence="1 2">
    <name type="scientific">Capnocytophaga catalasegens</name>
    <dbReference type="NCBI Taxonomy" id="1004260"/>
    <lineage>
        <taxon>Bacteria</taxon>
        <taxon>Pseudomonadati</taxon>
        <taxon>Bacteroidota</taxon>
        <taxon>Flavobacteriia</taxon>
        <taxon>Flavobacteriales</taxon>
        <taxon>Flavobacteriaceae</taxon>
        <taxon>Capnocytophaga</taxon>
    </lineage>
</organism>
<name>A0AAV5ASI8_9FLAO</name>
<gene>
    <name evidence="1" type="ORF">RCZ15_01900</name>
</gene>
<protein>
    <recommendedName>
        <fullName evidence="3">Lipoprotein</fullName>
    </recommendedName>
</protein>
<proteinExistence type="predicted"/>
<evidence type="ECO:0008006" key="3">
    <source>
        <dbReference type="Google" id="ProtNLM"/>
    </source>
</evidence>
<accession>A0AAV5ASI8</accession>
<evidence type="ECO:0000313" key="2">
    <source>
        <dbReference type="Proteomes" id="UP001207736"/>
    </source>
</evidence>
<feature type="non-terminal residue" evidence="1">
    <location>
        <position position="51"/>
    </location>
</feature>
<evidence type="ECO:0000313" key="1">
    <source>
        <dbReference type="EMBL" id="GJM49215.1"/>
    </source>
</evidence>